<name>A0A7V7PM67_9HYPH</name>
<accession>A0A7V7PM67</accession>
<gene>
    <name evidence="3" type="ORF">F6X38_16205</name>
</gene>
<keyword evidence="1" id="KW-0472">Membrane</keyword>
<proteinExistence type="predicted"/>
<keyword evidence="1" id="KW-0812">Transmembrane</keyword>
<evidence type="ECO:0000259" key="2">
    <source>
        <dbReference type="Pfam" id="PF13586"/>
    </source>
</evidence>
<dbReference type="EMBL" id="VZDO01000014">
    <property type="protein sequence ID" value="KAB0677974.1"/>
    <property type="molecule type" value="Genomic_DNA"/>
</dbReference>
<dbReference type="Proteomes" id="UP000432089">
    <property type="component" value="Unassembled WGS sequence"/>
</dbReference>
<feature type="transmembrane region" description="Helical" evidence="1">
    <location>
        <begin position="94"/>
        <end position="111"/>
    </location>
</feature>
<sequence length="124" mass="13995">MAEPISAIWPTRGGSGWSLWGCSMHYPPRQHGAHHADHERSRGKPLPRMASRWKSFGCSKPSAASSCSPYRWVVERSFAWMACFRRLACDYERLPVTLAGLHLIAFVILLLRRAADFAAVRNTL</sequence>
<keyword evidence="4" id="KW-1185">Reference proteome</keyword>
<feature type="domain" description="Transposase DDE" evidence="2">
    <location>
        <begin position="66"/>
        <end position="111"/>
    </location>
</feature>
<organism evidence="3 4">
    <name type="scientific">Plantimonas leprariae</name>
    <dbReference type="NCBI Taxonomy" id="2615207"/>
    <lineage>
        <taxon>Bacteria</taxon>
        <taxon>Pseudomonadati</taxon>
        <taxon>Pseudomonadota</taxon>
        <taxon>Alphaproteobacteria</taxon>
        <taxon>Hyphomicrobiales</taxon>
        <taxon>Aurantimonadaceae</taxon>
        <taxon>Plantimonas</taxon>
    </lineage>
</organism>
<comment type="caution">
    <text evidence="3">The sequence shown here is derived from an EMBL/GenBank/DDBJ whole genome shotgun (WGS) entry which is preliminary data.</text>
</comment>
<dbReference type="AlphaFoldDB" id="A0A7V7PM67"/>
<evidence type="ECO:0000313" key="3">
    <source>
        <dbReference type="EMBL" id="KAB0677974.1"/>
    </source>
</evidence>
<dbReference type="Pfam" id="PF13586">
    <property type="entry name" value="DDE_Tnp_1_2"/>
    <property type="match status" value="1"/>
</dbReference>
<dbReference type="PANTHER" id="PTHR30007:SF0">
    <property type="entry name" value="TRANSPOSASE"/>
    <property type="match status" value="1"/>
</dbReference>
<evidence type="ECO:0000256" key="1">
    <source>
        <dbReference type="SAM" id="Phobius"/>
    </source>
</evidence>
<evidence type="ECO:0000313" key="4">
    <source>
        <dbReference type="Proteomes" id="UP000432089"/>
    </source>
</evidence>
<reference evidence="3 4" key="1">
    <citation type="submission" date="2019-09" db="EMBL/GenBank/DDBJ databases">
        <title>YIM 132180 draft genome.</title>
        <authorList>
            <person name="Zhang K."/>
        </authorList>
    </citation>
    <scope>NUCLEOTIDE SEQUENCE [LARGE SCALE GENOMIC DNA]</scope>
    <source>
        <strain evidence="3 4">YIM 132180</strain>
    </source>
</reference>
<protein>
    <submittedName>
        <fullName evidence="3">Transposase</fullName>
    </submittedName>
</protein>
<dbReference type="PANTHER" id="PTHR30007">
    <property type="entry name" value="PHP DOMAIN PROTEIN"/>
    <property type="match status" value="1"/>
</dbReference>
<keyword evidence="1" id="KW-1133">Transmembrane helix</keyword>
<dbReference type="InterPro" id="IPR025668">
    <property type="entry name" value="Tnp_DDE_dom"/>
</dbReference>